<keyword evidence="2" id="KW-1185">Reference proteome</keyword>
<organism evidence="1 2">
    <name type="scientific">Devosia geojensis</name>
    <dbReference type="NCBI Taxonomy" id="443610"/>
    <lineage>
        <taxon>Bacteria</taxon>
        <taxon>Pseudomonadati</taxon>
        <taxon>Pseudomonadota</taxon>
        <taxon>Alphaproteobacteria</taxon>
        <taxon>Hyphomicrobiales</taxon>
        <taxon>Devosiaceae</taxon>
        <taxon>Devosia</taxon>
    </lineage>
</organism>
<gene>
    <name evidence="1" type="ORF">VE25_07510</name>
</gene>
<name>A0A0F5FUZ0_9HYPH</name>
<evidence type="ECO:0000313" key="1">
    <source>
        <dbReference type="EMBL" id="KKB12390.1"/>
    </source>
</evidence>
<evidence type="ECO:0000313" key="2">
    <source>
        <dbReference type="Proteomes" id="UP000033632"/>
    </source>
</evidence>
<reference evidence="1 2" key="1">
    <citation type="submission" date="2015-03" db="EMBL/GenBank/DDBJ databases">
        <authorList>
            <person name="Hassan Y.I."/>
            <person name="Lepp D."/>
            <person name="Li X.-Z."/>
            <person name="Zhou T."/>
        </authorList>
    </citation>
    <scope>NUCLEOTIDE SEQUENCE [LARGE SCALE GENOMIC DNA]</scope>
    <source>
        <strain evidence="1 2">BD-c194</strain>
    </source>
</reference>
<protein>
    <submittedName>
        <fullName evidence="1">Uncharacterized protein</fullName>
    </submittedName>
</protein>
<dbReference type="Proteomes" id="UP000033632">
    <property type="component" value="Unassembled WGS sequence"/>
</dbReference>
<dbReference type="EMBL" id="JZEX01000081">
    <property type="protein sequence ID" value="KKB12390.1"/>
    <property type="molecule type" value="Genomic_DNA"/>
</dbReference>
<dbReference type="AlphaFoldDB" id="A0A0F5FUZ0"/>
<proteinExistence type="predicted"/>
<accession>A0A0F5FUZ0</accession>
<comment type="caution">
    <text evidence="1">The sequence shown here is derived from an EMBL/GenBank/DDBJ whole genome shotgun (WGS) entry which is preliminary data.</text>
</comment>
<dbReference type="PATRIC" id="fig|443610.3.peg.4069"/>
<sequence length="76" mass="8388">MTPDRFNECLEHIHWSTETLAEILGCDESLAEAYSLGLTEVPMKLGVWLEVLAQTHEAAESGRPTGLKGKRYSVGN</sequence>